<feature type="repeat" description="PPR" evidence="3">
    <location>
        <begin position="550"/>
        <end position="584"/>
    </location>
</feature>
<evidence type="ECO:0000313" key="5">
    <source>
        <dbReference type="Proteomes" id="UP001163823"/>
    </source>
</evidence>
<evidence type="ECO:0000256" key="1">
    <source>
        <dbReference type="ARBA" id="ARBA00007626"/>
    </source>
</evidence>
<organism evidence="4 5">
    <name type="scientific">Quillaja saponaria</name>
    <name type="common">Soap bark tree</name>
    <dbReference type="NCBI Taxonomy" id="32244"/>
    <lineage>
        <taxon>Eukaryota</taxon>
        <taxon>Viridiplantae</taxon>
        <taxon>Streptophyta</taxon>
        <taxon>Embryophyta</taxon>
        <taxon>Tracheophyta</taxon>
        <taxon>Spermatophyta</taxon>
        <taxon>Magnoliopsida</taxon>
        <taxon>eudicotyledons</taxon>
        <taxon>Gunneridae</taxon>
        <taxon>Pentapetalae</taxon>
        <taxon>rosids</taxon>
        <taxon>fabids</taxon>
        <taxon>Fabales</taxon>
        <taxon>Quillajaceae</taxon>
        <taxon>Quillaja</taxon>
    </lineage>
</organism>
<dbReference type="KEGG" id="qsa:O6P43_029902"/>
<feature type="repeat" description="PPR" evidence="3">
    <location>
        <begin position="806"/>
        <end position="840"/>
    </location>
</feature>
<dbReference type="PANTHER" id="PTHR47932">
    <property type="entry name" value="ATPASE EXPRESSION PROTEIN 3"/>
    <property type="match status" value="1"/>
</dbReference>
<dbReference type="InterPro" id="IPR011990">
    <property type="entry name" value="TPR-like_helical_dom_sf"/>
</dbReference>
<dbReference type="InterPro" id="IPR002885">
    <property type="entry name" value="PPR_rpt"/>
</dbReference>
<dbReference type="PROSITE" id="PS51375">
    <property type="entry name" value="PPR"/>
    <property type="match status" value="18"/>
</dbReference>
<feature type="repeat" description="PPR" evidence="3">
    <location>
        <begin position="841"/>
        <end position="875"/>
    </location>
</feature>
<feature type="repeat" description="PPR" evidence="3">
    <location>
        <begin position="129"/>
        <end position="163"/>
    </location>
</feature>
<feature type="repeat" description="PPR" evidence="3">
    <location>
        <begin position="340"/>
        <end position="374"/>
    </location>
</feature>
<reference evidence="4" key="1">
    <citation type="journal article" date="2023" name="Science">
        <title>Elucidation of the pathway for biosynthesis of saponin adjuvants from the soapbark tree.</title>
        <authorList>
            <person name="Reed J."/>
            <person name="Orme A."/>
            <person name="El-Demerdash A."/>
            <person name="Owen C."/>
            <person name="Martin L.B.B."/>
            <person name="Misra R.C."/>
            <person name="Kikuchi S."/>
            <person name="Rejzek M."/>
            <person name="Martin A.C."/>
            <person name="Harkess A."/>
            <person name="Leebens-Mack J."/>
            <person name="Louveau T."/>
            <person name="Stephenson M.J."/>
            <person name="Osbourn A."/>
        </authorList>
    </citation>
    <scope>NUCLEOTIDE SEQUENCE</scope>
    <source>
        <strain evidence="4">S10</strain>
    </source>
</reference>
<dbReference type="EMBL" id="JARAOO010000012">
    <property type="protein sequence ID" value="KAJ7949582.1"/>
    <property type="molecule type" value="Genomic_DNA"/>
</dbReference>
<feature type="repeat" description="PPR" evidence="3">
    <location>
        <begin position="199"/>
        <end position="234"/>
    </location>
</feature>
<feature type="repeat" description="PPR" evidence="3">
    <location>
        <begin position="93"/>
        <end position="128"/>
    </location>
</feature>
<accession>A0AAD7L1D2</accession>
<keyword evidence="5" id="KW-1185">Reference proteome</keyword>
<dbReference type="SUPFAM" id="SSF81901">
    <property type="entry name" value="HCP-like"/>
    <property type="match status" value="1"/>
</dbReference>
<protein>
    <submittedName>
        <fullName evidence="4">Pentatricopeptide repeat-containing protein</fullName>
    </submittedName>
</protein>
<feature type="repeat" description="PPR" evidence="3">
    <location>
        <begin position="585"/>
        <end position="619"/>
    </location>
</feature>
<dbReference type="Pfam" id="PF12854">
    <property type="entry name" value="PPR_1"/>
    <property type="match status" value="1"/>
</dbReference>
<feature type="repeat" description="PPR" evidence="3">
    <location>
        <begin position="876"/>
        <end position="910"/>
    </location>
</feature>
<dbReference type="AlphaFoldDB" id="A0AAD7L1D2"/>
<name>A0AAD7L1D2_QUISA</name>
<dbReference type="Pfam" id="PF01535">
    <property type="entry name" value="PPR"/>
    <property type="match status" value="6"/>
</dbReference>
<keyword evidence="2" id="KW-0677">Repeat</keyword>
<feature type="repeat" description="PPR" evidence="3">
    <location>
        <begin position="375"/>
        <end position="409"/>
    </location>
</feature>
<evidence type="ECO:0000256" key="2">
    <source>
        <dbReference type="ARBA" id="ARBA00022737"/>
    </source>
</evidence>
<feature type="repeat" description="PPR" evidence="3">
    <location>
        <begin position="655"/>
        <end position="689"/>
    </location>
</feature>
<sequence>MNMIRQRSNSYHFLFKTRGVVTCTLPVDPPNSTASNVPVDHKTLCFSLAELLIQRGLLSSAQKVVQRMIRHSSLISQALSVVDFAAGHRLGLDLGSYGALIRKLVSSGQPQLAELLYSNEIIARGIDPDPPILNSMVICLCKLGKLEEARNHIDRLLAMNSIPDKVVSNSILREFFSRERFSDAFDYFVRVTDAGAYLDFWCYNMLIDGLCYRGYMDEALQMFDILHKRSKCAPTVHLYKSLFYGLCRRGRLVEAESIFREMESQGLYIDKMMYTSLVSEYCKDKKMKMAMRVFLRMLKTGCKPDNYTCNTLIHGFVKLGLFDKGWIVHNQMIEWGIQPDVVTYHIMITKYCREDKVDCALMLLDSMINCNLAPTAHCYTVLISALYKLNRLNEVDELFISMLERDVVPDHVLFFVLMKNYPKGYELHLAFMILQAIAQKGCGFDLSMISTSHGLPPNWDLEQEIELLLEGILRTNFNLANVAFGVYISALCEEGKINEALVCMDKMIGVGCKPFLFTYNSLIKGLCQEGLFEESKSLIDLMQDHDMVPDQTTYLMMINELCKQGNLMPALDILNQMDQRGLRPTVSIYDSIIGCLFKEKNIFEAEYLFKRMLQSGVDPDEVIYMTMINGYSKNGRAIEALQLFDKMIENSIQPSSHSYTALISGLVNKSMTDEGCIYLDRMIGDGIVPNVVLYTTLLSHFLKKGELGFAFGLFNLMEENLIEGDLVTYITLVSGICRNITSFEKRRCIRRRKTEKKTEVLFQLLHQRTVVPTESYVRVYANSSEERERFALKLIGKIKGVRFMPNLYLYNGIISGFCRAGKMQDAYDHFELMQREGVRPNHVTYTILIDGHIISGNIDSAIVLFNMMNANGCAPDRITYNTLFKGLCMAGRQLDALSLSYAMRKRGFSPNRASYENLLKSFCAEDLGEHAFRIYEEMLAHKYIPC</sequence>
<feature type="repeat" description="PPR" evidence="3">
    <location>
        <begin position="235"/>
        <end position="269"/>
    </location>
</feature>
<feature type="repeat" description="PPR" evidence="3">
    <location>
        <begin position="270"/>
        <end position="304"/>
    </location>
</feature>
<feature type="repeat" description="PPR" evidence="3">
    <location>
        <begin position="515"/>
        <end position="549"/>
    </location>
</feature>
<proteinExistence type="inferred from homology"/>
<dbReference type="NCBIfam" id="TIGR00756">
    <property type="entry name" value="PPR"/>
    <property type="match status" value="15"/>
</dbReference>
<dbReference type="GO" id="GO:0003729">
    <property type="term" value="F:mRNA binding"/>
    <property type="evidence" value="ECO:0007669"/>
    <property type="project" value="TreeGrafter"/>
</dbReference>
<gene>
    <name evidence="4" type="ORF">O6P43_029902</name>
</gene>
<feature type="repeat" description="PPR" evidence="3">
    <location>
        <begin position="911"/>
        <end position="945"/>
    </location>
</feature>
<comment type="similarity">
    <text evidence="1">Belongs to the PPR family. P subfamily.</text>
</comment>
<comment type="caution">
    <text evidence="4">The sequence shown here is derived from an EMBL/GenBank/DDBJ whole genome shotgun (WGS) entry which is preliminary data.</text>
</comment>
<feature type="repeat" description="PPR" evidence="3">
    <location>
        <begin position="620"/>
        <end position="654"/>
    </location>
</feature>
<evidence type="ECO:0000256" key="3">
    <source>
        <dbReference type="PROSITE-ProRule" id="PRU00708"/>
    </source>
</evidence>
<dbReference type="PANTHER" id="PTHR47932:SF62">
    <property type="entry name" value="EXPRESSED PROTEIN"/>
    <property type="match status" value="1"/>
</dbReference>
<evidence type="ECO:0000313" key="4">
    <source>
        <dbReference type="EMBL" id="KAJ7949582.1"/>
    </source>
</evidence>
<feature type="repeat" description="PPR" evidence="3">
    <location>
        <begin position="305"/>
        <end position="339"/>
    </location>
</feature>
<dbReference type="Gene3D" id="1.25.40.10">
    <property type="entry name" value="Tetratricopeptide repeat domain"/>
    <property type="match status" value="8"/>
</dbReference>
<feature type="repeat" description="PPR" evidence="3">
    <location>
        <begin position="480"/>
        <end position="514"/>
    </location>
</feature>
<dbReference type="Proteomes" id="UP001163823">
    <property type="component" value="Chromosome 12"/>
</dbReference>
<dbReference type="Pfam" id="PF13041">
    <property type="entry name" value="PPR_2"/>
    <property type="match status" value="6"/>
</dbReference>